<evidence type="ECO:0000313" key="3">
    <source>
        <dbReference type="Proteomes" id="UP001066276"/>
    </source>
</evidence>
<evidence type="ECO:0000313" key="2">
    <source>
        <dbReference type="EMBL" id="KAJ1155489.1"/>
    </source>
</evidence>
<dbReference type="Gene3D" id="1.10.472.10">
    <property type="entry name" value="Cyclin-like"/>
    <property type="match status" value="1"/>
</dbReference>
<comment type="caution">
    <text evidence="2">The sequence shown here is derived from an EMBL/GenBank/DDBJ whole genome shotgun (WGS) entry which is preliminary data.</text>
</comment>
<name>A0AAV7RRP3_PLEWA</name>
<dbReference type="SUPFAM" id="SSF47954">
    <property type="entry name" value="Cyclin-like"/>
    <property type="match status" value="1"/>
</dbReference>
<dbReference type="InterPro" id="IPR036915">
    <property type="entry name" value="Cyclin-like_sf"/>
</dbReference>
<dbReference type="CDD" id="cd20534">
    <property type="entry name" value="CYCLIN_CCNM_CCNQ_rpt1"/>
    <property type="match status" value="1"/>
</dbReference>
<dbReference type="InterPro" id="IPR048055">
    <property type="entry name" value="Cyclin-Q_first_cyclin_box"/>
</dbReference>
<keyword evidence="1" id="KW-0195">Cyclin</keyword>
<dbReference type="AlphaFoldDB" id="A0AAV7RRP3"/>
<evidence type="ECO:0008006" key="4">
    <source>
        <dbReference type="Google" id="ProtNLM"/>
    </source>
</evidence>
<dbReference type="InterPro" id="IPR043198">
    <property type="entry name" value="Cyclin/Ssn8"/>
</dbReference>
<dbReference type="EMBL" id="JANPWB010000009">
    <property type="protein sequence ID" value="KAJ1155489.1"/>
    <property type="molecule type" value="Genomic_DNA"/>
</dbReference>
<reference evidence="2" key="1">
    <citation type="journal article" date="2022" name="bioRxiv">
        <title>Sequencing and chromosome-scale assembly of the giantPleurodeles waltlgenome.</title>
        <authorList>
            <person name="Brown T."/>
            <person name="Elewa A."/>
            <person name="Iarovenko S."/>
            <person name="Subramanian E."/>
            <person name="Araus A.J."/>
            <person name="Petzold A."/>
            <person name="Susuki M."/>
            <person name="Suzuki K.-i.T."/>
            <person name="Hayashi T."/>
            <person name="Toyoda A."/>
            <person name="Oliveira C."/>
            <person name="Osipova E."/>
            <person name="Leigh N.D."/>
            <person name="Simon A."/>
            <person name="Yun M.H."/>
        </authorList>
    </citation>
    <scope>NUCLEOTIDE SEQUENCE</scope>
    <source>
        <strain evidence="2">20211129_DDA</strain>
        <tissue evidence="2">Liver</tissue>
    </source>
</reference>
<dbReference type="Proteomes" id="UP001066276">
    <property type="component" value="Chromosome 5"/>
</dbReference>
<evidence type="ECO:0000256" key="1">
    <source>
        <dbReference type="ARBA" id="ARBA00023127"/>
    </source>
</evidence>
<dbReference type="GO" id="GO:0006357">
    <property type="term" value="P:regulation of transcription by RNA polymerase II"/>
    <property type="evidence" value="ECO:0007669"/>
    <property type="project" value="InterPro"/>
</dbReference>
<dbReference type="PANTHER" id="PTHR10026">
    <property type="entry name" value="CYCLIN"/>
    <property type="match status" value="1"/>
</dbReference>
<gene>
    <name evidence="2" type="ORF">NDU88_008219</name>
</gene>
<dbReference type="GO" id="GO:0016538">
    <property type="term" value="F:cyclin-dependent protein serine/threonine kinase regulator activity"/>
    <property type="evidence" value="ECO:0007669"/>
    <property type="project" value="InterPro"/>
</dbReference>
<sequence>MQSIPVATACTIYKFFCETSLDPYDPCLVDMSAIYLAGKVEEQHLRTRDIINVTHRHLNPGSEPLEMDAHFWEMRDSVVQCELLTLRLLNFRVSFQNPHKYLLHYLVSLKNWMKRHCWDRTPIAQAAWALLRDRSPGLMSSIRGTAHCGGRPVLCHTVLRCGGASRCGDREAVVAGF</sequence>
<keyword evidence="3" id="KW-1185">Reference proteome</keyword>
<protein>
    <recommendedName>
        <fullName evidence="4">Cyclin-Q</fullName>
    </recommendedName>
</protein>
<accession>A0AAV7RRP3</accession>
<proteinExistence type="predicted"/>
<organism evidence="2 3">
    <name type="scientific">Pleurodeles waltl</name>
    <name type="common">Iberian ribbed newt</name>
    <dbReference type="NCBI Taxonomy" id="8319"/>
    <lineage>
        <taxon>Eukaryota</taxon>
        <taxon>Metazoa</taxon>
        <taxon>Chordata</taxon>
        <taxon>Craniata</taxon>
        <taxon>Vertebrata</taxon>
        <taxon>Euteleostomi</taxon>
        <taxon>Amphibia</taxon>
        <taxon>Batrachia</taxon>
        <taxon>Caudata</taxon>
        <taxon>Salamandroidea</taxon>
        <taxon>Salamandridae</taxon>
        <taxon>Pleurodelinae</taxon>
        <taxon>Pleurodeles</taxon>
    </lineage>
</organism>